<sequence>MRRPGNNGCHSSKQHLSTSVSLDGRAALTHIVQSAGQGLNRSLVTPGRCPTSSLGCGTVLDQCVPWLGSVVAGEP</sequence>
<reference evidence="1 2" key="1">
    <citation type="journal article" date="2021" name="Elife">
        <title>Chloroplast acquisition without the gene transfer in kleptoplastic sea slugs, Plakobranchus ocellatus.</title>
        <authorList>
            <person name="Maeda T."/>
            <person name="Takahashi S."/>
            <person name="Yoshida T."/>
            <person name="Shimamura S."/>
            <person name="Takaki Y."/>
            <person name="Nagai Y."/>
            <person name="Toyoda A."/>
            <person name="Suzuki Y."/>
            <person name="Arimoto A."/>
            <person name="Ishii H."/>
            <person name="Satoh N."/>
            <person name="Nishiyama T."/>
            <person name="Hasebe M."/>
            <person name="Maruyama T."/>
            <person name="Minagawa J."/>
            <person name="Obokata J."/>
            <person name="Shigenobu S."/>
        </authorList>
    </citation>
    <scope>NUCLEOTIDE SEQUENCE [LARGE SCALE GENOMIC DNA]</scope>
</reference>
<keyword evidence="2" id="KW-1185">Reference proteome</keyword>
<dbReference type="AlphaFoldDB" id="A0AAV3Z1R1"/>
<gene>
    <name evidence="1" type="ORF">PoB_001497200</name>
</gene>
<organism evidence="1 2">
    <name type="scientific">Plakobranchus ocellatus</name>
    <dbReference type="NCBI Taxonomy" id="259542"/>
    <lineage>
        <taxon>Eukaryota</taxon>
        <taxon>Metazoa</taxon>
        <taxon>Spiralia</taxon>
        <taxon>Lophotrochozoa</taxon>
        <taxon>Mollusca</taxon>
        <taxon>Gastropoda</taxon>
        <taxon>Heterobranchia</taxon>
        <taxon>Euthyneura</taxon>
        <taxon>Panpulmonata</taxon>
        <taxon>Sacoglossa</taxon>
        <taxon>Placobranchoidea</taxon>
        <taxon>Plakobranchidae</taxon>
        <taxon>Plakobranchus</taxon>
    </lineage>
</organism>
<evidence type="ECO:0000313" key="2">
    <source>
        <dbReference type="Proteomes" id="UP000735302"/>
    </source>
</evidence>
<protein>
    <submittedName>
        <fullName evidence="1">Uncharacterized protein</fullName>
    </submittedName>
</protein>
<accession>A0AAV3Z1R1</accession>
<proteinExistence type="predicted"/>
<evidence type="ECO:0000313" key="1">
    <source>
        <dbReference type="EMBL" id="GFN88466.1"/>
    </source>
</evidence>
<dbReference type="EMBL" id="BLXT01001848">
    <property type="protein sequence ID" value="GFN88466.1"/>
    <property type="molecule type" value="Genomic_DNA"/>
</dbReference>
<comment type="caution">
    <text evidence="1">The sequence shown here is derived from an EMBL/GenBank/DDBJ whole genome shotgun (WGS) entry which is preliminary data.</text>
</comment>
<dbReference type="Proteomes" id="UP000735302">
    <property type="component" value="Unassembled WGS sequence"/>
</dbReference>
<name>A0AAV3Z1R1_9GAST</name>